<evidence type="ECO:0000313" key="2">
    <source>
        <dbReference type="EMBL" id="KAF2433452.1"/>
    </source>
</evidence>
<dbReference type="SMART" id="SM00256">
    <property type="entry name" value="FBOX"/>
    <property type="match status" value="1"/>
</dbReference>
<proteinExistence type="predicted"/>
<dbReference type="Proteomes" id="UP000800235">
    <property type="component" value="Unassembled WGS sequence"/>
</dbReference>
<reference evidence="2" key="1">
    <citation type="journal article" date="2020" name="Stud. Mycol.">
        <title>101 Dothideomycetes genomes: a test case for predicting lifestyles and emergence of pathogens.</title>
        <authorList>
            <person name="Haridas S."/>
            <person name="Albert R."/>
            <person name="Binder M."/>
            <person name="Bloem J."/>
            <person name="Labutti K."/>
            <person name="Salamov A."/>
            <person name="Andreopoulos B."/>
            <person name="Baker S."/>
            <person name="Barry K."/>
            <person name="Bills G."/>
            <person name="Bluhm B."/>
            <person name="Cannon C."/>
            <person name="Castanera R."/>
            <person name="Culley D."/>
            <person name="Daum C."/>
            <person name="Ezra D."/>
            <person name="Gonzalez J."/>
            <person name="Henrissat B."/>
            <person name="Kuo A."/>
            <person name="Liang C."/>
            <person name="Lipzen A."/>
            <person name="Lutzoni F."/>
            <person name="Magnuson J."/>
            <person name="Mondo S."/>
            <person name="Nolan M."/>
            <person name="Ohm R."/>
            <person name="Pangilinan J."/>
            <person name="Park H.-J."/>
            <person name="Ramirez L."/>
            <person name="Alfaro M."/>
            <person name="Sun H."/>
            <person name="Tritt A."/>
            <person name="Yoshinaga Y."/>
            <person name="Zwiers L.-H."/>
            <person name="Turgeon B."/>
            <person name="Goodwin S."/>
            <person name="Spatafora J."/>
            <person name="Crous P."/>
            <person name="Grigoriev I."/>
        </authorList>
    </citation>
    <scope>NUCLEOTIDE SEQUENCE</scope>
    <source>
        <strain evidence="2">CBS 130266</strain>
    </source>
</reference>
<comment type="caution">
    <text evidence="2">The sequence shown here is derived from an EMBL/GenBank/DDBJ whole genome shotgun (WGS) entry which is preliminary data.</text>
</comment>
<protein>
    <recommendedName>
        <fullName evidence="1">F-box domain-containing protein</fullName>
    </recommendedName>
</protein>
<dbReference type="PROSITE" id="PS50181">
    <property type="entry name" value="FBOX"/>
    <property type="match status" value="1"/>
</dbReference>
<accession>A0A9P4NXF4</accession>
<feature type="domain" description="F-box" evidence="1">
    <location>
        <begin position="51"/>
        <end position="97"/>
    </location>
</feature>
<dbReference type="InterPro" id="IPR001810">
    <property type="entry name" value="F-box_dom"/>
</dbReference>
<dbReference type="AlphaFoldDB" id="A0A9P4NXF4"/>
<keyword evidence="3" id="KW-1185">Reference proteome</keyword>
<gene>
    <name evidence="2" type="ORF">EJ08DRAFT_79643</name>
</gene>
<organism evidence="2 3">
    <name type="scientific">Tothia fuscella</name>
    <dbReference type="NCBI Taxonomy" id="1048955"/>
    <lineage>
        <taxon>Eukaryota</taxon>
        <taxon>Fungi</taxon>
        <taxon>Dikarya</taxon>
        <taxon>Ascomycota</taxon>
        <taxon>Pezizomycotina</taxon>
        <taxon>Dothideomycetes</taxon>
        <taxon>Pleosporomycetidae</taxon>
        <taxon>Venturiales</taxon>
        <taxon>Cylindrosympodiaceae</taxon>
        <taxon>Tothia</taxon>
    </lineage>
</organism>
<evidence type="ECO:0000313" key="3">
    <source>
        <dbReference type="Proteomes" id="UP000800235"/>
    </source>
</evidence>
<name>A0A9P4NXF4_9PEZI</name>
<dbReference type="EMBL" id="MU007021">
    <property type="protein sequence ID" value="KAF2433452.1"/>
    <property type="molecule type" value="Genomic_DNA"/>
</dbReference>
<dbReference type="Gene3D" id="1.20.1280.50">
    <property type="match status" value="1"/>
</dbReference>
<dbReference type="InterPro" id="IPR036047">
    <property type="entry name" value="F-box-like_dom_sf"/>
</dbReference>
<dbReference type="SUPFAM" id="SSF81383">
    <property type="entry name" value="F-box domain"/>
    <property type="match status" value="1"/>
</dbReference>
<dbReference type="SUPFAM" id="SSF69322">
    <property type="entry name" value="Tricorn protease domain 2"/>
    <property type="match status" value="1"/>
</dbReference>
<evidence type="ECO:0000259" key="1">
    <source>
        <dbReference type="PROSITE" id="PS50181"/>
    </source>
</evidence>
<dbReference type="OrthoDB" id="1689567at2759"/>
<dbReference type="CDD" id="cd09917">
    <property type="entry name" value="F-box_SF"/>
    <property type="match status" value="1"/>
</dbReference>
<sequence length="834" mass="91654">MSSVRPRTRRSVSEIVYPTRFDFADDCVRNCELGDSPTTPSPLLITPPLPARKAIELPGEIIQDIYSYLPPKDFNSARHTCHSWMTASLDKNLLITMLKRGGWFSGVARYLTRALTISDPKKFTDTSVWLLSCRIARECALGSGWTGNGLQPYRSDIASAVSYTLSSSGTVNITQISTTEPQSKALVLAAKLDFSDLATGYSGTDGRQSGGLIFTVSVCGKYLLVAEGGLIYVYQLQGNKLQPLTSVFCPRRVIAMSMDASSRRFAIAALLDGRMGLMCDLQIRKDRATTIPSKRKDKAVNSTAGSFGDLKIVNFSPETRPLEEDLATLIPLESNYARSLAVPDPTEFHAVTQSVVDPVELCHGDQKTTLHDTDNGTDRGTDPWRSAWKLRLPSYSASSNDNDYRVMKSSIPVESGPRSLYRHLCSEDDPPRSVAICPQRHCVAFGCSAGLELHWVDALTGQDLNRWFPLTGPSDHLYFLPPCIGMDSPRKLRLISSASHPSQRSAISRRFSTTRPMISTFWDSVVGSEPYRVPSRAGFVSNCDHYRAVPMSDGYHILFTDPESGMLCLGSDAPLGDPRRLLRKILFKSLREGVSPRIYAAGADLMNGPRIVAAFEDQLVLYSLPSDVFELSTKEQQSKATTAEDLEQASQWLDWWPESDFPSSSSSKPEFDNPKSVWPLLIGGTIIGELSNLVDIAVNDVSGLSIWAFSVDGKASVWQINKGITDQRIQYKNIAKDGRVVDVHEIEIDGDVVMMDADTLDWAAGFDGPSSPEVRRVPGDEEFVDEGFGEGTANESGDLEVEMTPPRFWLDEDGDVVMVDVDTDAEGGGVVLGY</sequence>
<dbReference type="Pfam" id="PF12937">
    <property type="entry name" value="F-box-like"/>
    <property type="match status" value="1"/>
</dbReference>